<dbReference type="EMBL" id="BMFA01000002">
    <property type="protein sequence ID" value="GGB39378.1"/>
    <property type="molecule type" value="Genomic_DNA"/>
</dbReference>
<proteinExistence type="predicted"/>
<keyword evidence="2" id="KW-1185">Reference proteome</keyword>
<evidence type="ECO:0008006" key="3">
    <source>
        <dbReference type="Google" id="ProtNLM"/>
    </source>
</evidence>
<dbReference type="RefSeq" id="WP_172971987.1">
    <property type="nucleotide sequence ID" value="NZ_BMFA01000002.1"/>
</dbReference>
<dbReference type="AlphaFoldDB" id="A0A916TDK9"/>
<accession>A0A916TDK9</accession>
<gene>
    <name evidence="1" type="ORF">GCM10011316_09270</name>
</gene>
<comment type="caution">
    <text evidence="1">The sequence shown here is derived from an EMBL/GenBank/DDBJ whole genome shotgun (WGS) entry which is preliminary data.</text>
</comment>
<sequence>MLKEVIDRGNLPDRILPIYDHWTGLIRNGQLPEIGDFSARALKQAMAHSVLTEVVHGEDDSVQDFVFRLIGSFIAERMPQVYVGEHLSSLPGKGPGSQIWSAYEATATSGLPRLVTLPYVSSIGGHSRSDEVFLPLAKTGEARVGYILVGISLD</sequence>
<evidence type="ECO:0000313" key="1">
    <source>
        <dbReference type="EMBL" id="GGB39378.1"/>
    </source>
</evidence>
<dbReference type="Proteomes" id="UP000605148">
    <property type="component" value="Unassembled WGS sequence"/>
</dbReference>
<evidence type="ECO:0000313" key="2">
    <source>
        <dbReference type="Proteomes" id="UP000605148"/>
    </source>
</evidence>
<name>A0A916TDK9_9HYPH</name>
<protein>
    <recommendedName>
        <fullName evidence="3">PAS domain-containing protein</fullName>
    </recommendedName>
</protein>
<reference evidence="1" key="2">
    <citation type="submission" date="2020-09" db="EMBL/GenBank/DDBJ databases">
        <authorList>
            <person name="Sun Q."/>
            <person name="Zhou Y."/>
        </authorList>
    </citation>
    <scope>NUCLEOTIDE SEQUENCE</scope>
    <source>
        <strain evidence="1">CGMCC 1.12426</strain>
    </source>
</reference>
<reference evidence="1" key="1">
    <citation type="journal article" date="2014" name="Int. J. Syst. Evol. Microbiol.">
        <title>Complete genome sequence of Corynebacterium casei LMG S-19264T (=DSM 44701T), isolated from a smear-ripened cheese.</title>
        <authorList>
            <consortium name="US DOE Joint Genome Institute (JGI-PGF)"/>
            <person name="Walter F."/>
            <person name="Albersmeier A."/>
            <person name="Kalinowski J."/>
            <person name="Ruckert C."/>
        </authorList>
    </citation>
    <scope>NUCLEOTIDE SEQUENCE</scope>
    <source>
        <strain evidence="1">CGMCC 1.12426</strain>
    </source>
</reference>
<organism evidence="1 2">
    <name type="scientific">Roseibium aquae</name>
    <dbReference type="NCBI Taxonomy" id="1323746"/>
    <lineage>
        <taxon>Bacteria</taxon>
        <taxon>Pseudomonadati</taxon>
        <taxon>Pseudomonadota</taxon>
        <taxon>Alphaproteobacteria</taxon>
        <taxon>Hyphomicrobiales</taxon>
        <taxon>Stappiaceae</taxon>
        <taxon>Roseibium</taxon>
    </lineage>
</organism>